<feature type="compositionally biased region" description="Low complexity" evidence="9">
    <location>
        <begin position="535"/>
        <end position="557"/>
    </location>
</feature>
<feature type="region of interest" description="Disordered" evidence="9">
    <location>
        <begin position="44"/>
        <end position="122"/>
    </location>
</feature>
<evidence type="ECO:0000313" key="12">
    <source>
        <dbReference type="Proteomes" id="UP001176517"/>
    </source>
</evidence>
<organism evidence="11 12">
    <name type="scientific">Tilletia horrida</name>
    <dbReference type="NCBI Taxonomy" id="155126"/>
    <lineage>
        <taxon>Eukaryota</taxon>
        <taxon>Fungi</taxon>
        <taxon>Dikarya</taxon>
        <taxon>Basidiomycota</taxon>
        <taxon>Ustilaginomycotina</taxon>
        <taxon>Exobasidiomycetes</taxon>
        <taxon>Tilletiales</taxon>
        <taxon>Tilletiaceae</taxon>
        <taxon>Tilletia</taxon>
    </lineage>
</organism>
<feature type="compositionally biased region" description="Polar residues" evidence="9">
    <location>
        <begin position="1152"/>
        <end position="1164"/>
    </location>
</feature>
<feature type="compositionally biased region" description="Low complexity" evidence="9">
    <location>
        <begin position="383"/>
        <end position="397"/>
    </location>
</feature>
<name>A0AAN6GLG7_9BASI</name>
<evidence type="ECO:0000313" key="11">
    <source>
        <dbReference type="EMBL" id="KAK0545590.1"/>
    </source>
</evidence>
<dbReference type="CDD" id="cd00202">
    <property type="entry name" value="ZnF_GATA"/>
    <property type="match status" value="1"/>
</dbReference>
<dbReference type="PRINTS" id="PR00619">
    <property type="entry name" value="GATAZNFINGER"/>
</dbReference>
<evidence type="ECO:0000259" key="10">
    <source>
        <dbReference type="PROSITE" id="PS50114"/>
    </source>
</evidence>
<feature type="region of interest" description="Disordered" evidence="9">
    <location>
        <begin position="1176"/>
        <end position="1275"/>
    </location>
</feature>
<evidence type="ECO:0000256" key="9">
    <source>
        <dbReference type="SAM" id="MobiDB-lite"/>
    </source>
</evidence>
<feature type="region of interest" description="Disordered" evidence="9">
    <location>
        <begin position="1329"/>
        <end position="1393"/>
    </location>
</feature>
<dbReference type="GO" id="GO:0045944">
    <property type="term" value="P:positive regulation of transcription by RNA polymerase II"/>
    <property type="evidence" value="ECO:0007669"/>
    <property type="project" value="TreeGrafter"/>
</dbReference>
<feature type="region of interest" description="Disordered" evidence="9">
    <location>
        <begin position="1"/>
        <end position="22"/>
    </location>
</feature>
<dbReference type="GO" id="GO:0000978">
    <property type="term" value="F:RNA polymerase II cis-regulatory region sequence-specific DNA binding"/>
    <property type="evidence" value="ECO:0007669"/>
    <property type="project" value="TreeGrafter"/>
</dbReference>
<feature type="compositionally biased region" description="Polar residues" evidence="9">
    <location>
        <begin position="1117"/>
        <end position="1142"/>
    </location>
</feature>
<dbReference type="PANTHER" id="PTHR10071">
    <property type="entry name" value="TRANSCRIPTION FACTOR GATA FAMILY MEMBER"/>
    <property type="match status" value="1"/>
</dbReference>
<feature type="compositionally biased region" description="Polar residues" evidence="9">
    <location>
        <begin position="615"/>
        <end position="624"/>
    </location>
</feature>
<dbReference type="InterPro" id="IPR039355">
    <property type="entry name" value="Transcription_factor_GATA"/>
</dbReference>
<gene>
    <name evidence="11" type="primary">GAT1</name>
    <name evidence="11" type="ORF">OC846_005602</name>
</gene>
<keyword evidence="5" id="KW-0805">Transcription regulation</keyword>
<feature type="compositionally biased region" description="Low complexity" evidence="9">
    <location>
        <begin position="1195"/>
        <end position="1204"/>
    </location>
</feature>
<feature type="compositionally biased region" description="Polar residues" evidence="9">
    <location>
        <begin position="62"/>
        <end position="74"/>
    </location>
</feature>
<keyword evidence="2" id="KW-0479">Metal-binding</keyword>
<evidence type="ECO:0000256" key="1">
    <source>
        <dbReference type="ARBA" id="ARBA00004123"/>
    </source>
</evidence>
<dbReference type="GO" id="GO:0000981">
    <property type="term" value="F:DNA-binding transcription factor activity, RNA polymerase II-specific"/>
    <property type="evidence" value="ECO:0007669"/>
    <property type="project" value="TreeGrafter"/>
</dbReference>
<feature type="region of interest" description="Disordered" evidence="9">
    <location>
        <begin position="1100"/>
        <end position="1164"/>
    </location>
</feature>
<dbReference type="PROSITE" id="PS00344">
    <property type="entry name" value="GATA_ZN_FINGER_1"/>
    <property type="match status" value="1"/>
</dbReference>
<dbReference type="GO" id="GO:0005634">
    <property type="term" value="C:nucleus"/>
    <property type="evidence" value="ECO:0007669"/>
    <property type="project" value="UniProtKB-SubCell"/>
</dbReference>
<feature type="region of interest" description="Disordered" evidence="9">
    <location>
        <begin position="425"/>
        <end position="467"/>
    </location>
</feature>
<protein>
    <submittedName>
        <fullName evidence="11">Sodium- and chloride-dependent GABA transporter 1</fullName>
    </submittedName>
</protein>
<dbReference type="Gene3D" id="3.30.50.10">
    <property type="entry name" value="Erythroid Transcription Factor GATA-1, subunit A"/>
    <property type="match status" value="1"/>
</dbReference>
<feature type="compositionally biased region" description="Polar residues" evidence="9">
    <location>
        <begin position="936"/>
        <end position="950"/>
    </location>
</feature>
<evidence type="ECO:0000256" key="4">
    <source>
        <dbReference type="ARBA" id="ARBA00022833"/>
    </source>
</evidence>
<feature type="region of interest" description="Disordered" evidence="9">
    <location>
        <begin position="906"/>
        <end position="958"/>
    </location>
</feature>
<feature type="compositionally biased region" description="Gly residues" evidence="9">
    <location>
        <begin position="1248"/>
        <end position="1260"/>
    </location>
</feature>
<comment type="subcellular location">
    <subcellularLocation>
        <location evidence="1">Nucleus</location>
    </subcellularLocation>
</comment>
<feature type="domain" description="GATA-type" evidence="10">
    <location>
        <begin position="1271"/>
        <end position="1324"/>
    </location>
</feature>
<feature type="region of interest" description="Disordered" evidence="9">
    <location>
        <begin position="1409"/>
        <end position="1443"/>
    </location>
</feature>
<feature type="compositionally biased region" description="Low complexity" evidence="9">
    <location>
        <begin position="75"/>
        <end position="95"/>
    </location>
</feature>
<keyword evidence="6" id="KW-0804">Transcription</keyword>
<dbReference type="EMBL" id="JAPDMZ010000224">
    <property type="protein sequence ID" value="KAK0545590.1"/>
    <property type="molecule type" value="Genomic_DNA"/>
</dbReference>
<keyword evidence="4" id="KW-0862">Zinc</keyword>
<feature type="region of interest" description="Disordered" evidence="9">
    <location>
        <begin position="764"/>
        <end position="799"/>
    </location>
</feature>
<dbReference type="SUPFAM" id="SSF57716">
    <property type="entry name" value="Glucocorticoid receptor-like (DNA-binding domain)"/>
    <property type="match status" value="1"/>
</dbReference>
<feature type="compositionally biased region" description="Low complexity" evidence="9">
    <location>
        <begin position="106"/>
        <end position="115"/>
    </location>
</feature>
<dbReference type="InterPro" id="IPR013860">
    <property type="entry name" value="AreA_GATA"/>
</dbReference>
<feature type="compositionally biased region" description="Low complexity" evidence="9">
    <location>
        <begin position="667"/>
        <end position="679"/>
    </location>
</feature>
<feature type="compositionally biased region" description="Basic and acidic residues" evidence="9">
    <location>
        <begin position="1434"/>
        <end position="1443"/>
    </location>
</feature>
<evidence type="ECO:0000256" key="5">
    <source>
        <dbReference type="ARBA" id="ARBA00023015"/>
    </source>
</evidence>
<evidence type="ECO:0000256" key="3">
    <source>
        <dbReference type="ARBA" id="ARBA00022771"/>
    </source>
</evidence>
<dbReference type="GO" id="GO:0008270">
    <property type="term" value="F:zinc ion binding"/>
    <property type="evidence" value="ECO:0007669"/>
    <property type="project" value="UniProtKB-KW"/>
</dbReference>
<evidence type="ECO:0000256" key="8">
    <source>
        <dbReference type="PROSITE-ProRule" id="PRU00094"/>
    </source>
</evidence>
<feature type="compositionally biased region" description="Low complexity" evidence="9">
    <location>
        <begin position="1338"/>
        <end position="1351"/>
    </location>
</feature>
<dbReference type="PANTHER" id="PTHR10071:SF281">
    <property type="entry name" value="BOX A-BINDING FACTOR-RELATED"/>
    <property type="match status" value="1"/>
</dbReference>
<dbReference type="FunFam" id="3.30.50.10:FF:000007">
    <property type="entry name" value="Nitrogen regulatory AreA, N-terminal"/>
    <property type="match status" value="1"/>
</dbReference>
<dbReference type="GO" id="GO:0000122">
    <property type="term" value="P:negative regulation of transcription by RNA polymerase II"/>
    <property type="evidence" value="ECO:0007669"/>
    <property type="project" value="TreeGrafter"/>
</dbReference>
<proteinExistence type="predicted"/>
<keyword evidence="12" id="KW-1185">Reference proteome</keyword>
<evidence type="ECO:0000256" key="6">
    <source>
        <dbReference type="ARBA" id="ARBA00023163"/>
    </source>
</evidence>
<dbReference type="InterPro" id="IPR000679">
    <property type="entry name" value="Znf_GATA"/>
</dbReference>
<comment type="caution">
    <text evidence="11">The sequence shown here is derived from an EMBL/GenBank/DDBJ whole genome shotgun (WGS) entry which is preliminary data.</text>
</comment>
<keyword evidence="7" id="KW-0539">Nucleus</keyword>
<dbReference type="Pfam" id="PF00320">
    <property type="entry name" value="GATA"/>
    <property type="match status" value="1"/>
</dbReference>
<reference evidence="11" key="1">
    <citation type="journal article" date="2023" name="PhytoFront">
        <title>Draft Genome Resources of Seven Strains of Tilletia horrida, Causal Agent of Kernel Smut of Rice.</title>
        <authorList>
            <person name="Khanal S."/>
            <person name="Antony Babu S."/>
            <person name="Zhou X.G."/>
        </authorList>
    </citation>
    <scope>NUCLEOTIDE SEQUENCE</scope>
    <source>
        <strain evidence="11">TX6</strain>
    </source>
</reference>
<dbReference type="PROSITE" id="PS50114">
    <property type="entry name" value="GATA_ZN_FINGER_2"/>
    <property type="match status" value="1"/>
</dbReference>
<accession>A0AAN6GLG7</accession>
<feature type="compositionally biased region" description="Low complexity" evidence="9">
    <location>
        <begin position="49"/>
        <end position="61"/>
    </location>
</feature>
<feature type="compositionally biased region" description="Polar residues" evidence="9">
    <location>
        <begin position="372"/>
        <end position="382"/>
    </location>
</feature>
<dbReference type="Proteomes" id="UP001176517">
    <property type="component" value="Unassembled WGS sequence"/>
</dbReference>
<feature type="region of interest" description="Disordered" evidence="9">
    <location>
        <begin position="372"/>
        <end position="411"/>
    </location>
</feature>
<feature type="compositionally biased region" description="Low complexity" evidence="9">
    <location>
        <begin position="1238"/>
        <end position="1247"/>
    </location>
</feature>
<feature type="compositionally biased region" description="Low complexity" evidence="9">
    <location>
        <begin position="1365"/>
        <end position="1377"/>
    </location>
</feature>
<evidence type="ECO:0000256" key="2">
    <source>
        <dbReference type="ARBA" id="ARBA00022723"/>
    </source>
</evidence>
<dbReference type="Pfam" id="PF08550">
    <property type="entry name" value="GATA_AreA"/>
    <property type="match status" value="1"/>
</dbReference>
<feature type="compositionally biased region" description="Low complexity" evidence="9">
    <location>
        <begin position="633"/>
        <end position="643"/>
    </location>
</feature>
<dbReference type="SMART" id="SM00401">
    <property type="entry name" value="ZnF_GATA"/>
    <property type="match status" value="1"/>
</dbReference>
<keyword evidence="3 8" id="KW-0863">Zinc-finger</keyword>
<sequence length="1443" mass="146153">MDSSAQPTPSSRSSSSAAAAVAAAAAAATAEAMAANWQSIGLGIPNAFGSGSSTNNPSGSSHQLSFPSSNGTNGSALPSTQASSSTTSPSGPVSPEQHQYDPSSIAAAAAAAAAASGHHPNSALSQALAQTQMRIEQAQKSLQSSDRWFNSIPVNHSGAQTPADGPMSASLASAVAFSNAYSKDTSSSDPTNLFIGSSTGVDSRTISGPSSGHVSGVGSFSDAVPFTQNPALNGAFTSMQGGLNSGPGSSLNQGYATIPSTPTHTVGDPLHHFNQVNMPIGGSGAPLSIQPYPTGALPPGSALQSPAMSEHEFQAAAAAAAAAAMATGGAPFPWTNAAGPAMHNGPMLSPTTSQHQQSGMMIFPTSNMAVPLHSANTPSHAGQMQPSPSQAPTQQQHQQRRIPPGPIQTSMYASNLNNAQHVDFGAGVSGSTTPVIPLSAGTPPPQSAHDDDDEGLSPEEMAKKDPLATQVWKMYAKQRSTLPNAPRMENLTWRMMAMTLRKKKQEEEERAAAAASGQADAGPMRPSTSTDSVGQSPAQRSAAPSSRRSSAASSRSAGVQHVVQQGPAGLSSLTQLPEEASDRAHAIPSHIKGKGKARFAAVVQEEERGRRGRSSKTPESTSTQGTGIGPAGGASTAGTSAAPIPFPDAQDDMMDWRAKSKSRSRSRSVSAMDWRGSSRSRSRPPPGPRLDAVADEDDSASLFSRSVPNDGTSGFSFSDLAAFDDANGGGLQGFESNQALDALLAFPASGMSFDLQGNLSFGPGPGASMQLHPGQSSGGALVGQQSSAGDEGSMRRTQLQRAFKAAAHSDLFSTLHPVSQGMGMNDSSGRKSSWDMASIGASAWGAPISNLGSVPGAAADFITHSVNQHPEYGFLPRRVRKTSFDHKVQQQQGLDLLGTGTVAGGMSGGNHANGPSGSLAGFGIEGADGSDRDLQSGASQSKRSFPNDGTSGRPAVPTTSDQRIAAGLSRFAPSYAGQQRTLPLGLSADFGFSVPPPVTTGIPMGSRGPEGMLAQTSSAPSAAGFGTSDGMQPGSGAAGAGTSNNPSMLNVNRNGVTGADNPADFNALMQMFYSSGPGAMPVQPSAMTHIDPNQVFAGPPHGTAMPPPGTALVSHGILNNISGDEGTSSWTCSPSSTGDSPAQTPPPGSAMHPSSFQTSPLGMNSIQQSPVLDFYANQRVGGGGGGTSAPPPPLAAAGPSVAPARKSNGHQRVPSGGGRKSQQGQSAHSARGAGIQKSASSGDVSKSGAGGGEGGGGRNGGSISTALGSPHGPPTYCSNCNTTKTPLWRRNPDGDPLCNACGLFLKLHGKTRPLSLKTDVIKKRNRTAGGITEKGKSRSSSSRLSTTNGLSFGIFPPDMRGRSGGTNSSANSSNNGGVPVQMLGHAMPGGQNGMFLPPGGGVPIGPHRFMSSMSMTDPGTGAPIINPGASMQGDLKRSQRPDE</sequence>
<dbReference type="InterPro" id="IPR013088">
    <property type="entry name" value="Znf_NHR/GATA"/>
</dbReference>
<evidence type="ECO:0000256" key="7">
    <source>
        <dbReference type="ARBA" id="ARBA00023242"/>
    </source>
</evidence>
<feature type="region of interest" description="Disordered" evidence="9">
    <location>
        <begin position="501"/>
        <end position="697"/>
    </location>
</feature>